<keyword evidence="2" id="KW-1185">Reference proteome</keyword>
<name>A0A8X6P8T6_NEPPI</name>
<dbReference type="Proteomes" id="UP000887013">
    <property type="component" value="Unassembled WGS sequence"/>
</dbReference>
<gene>
    <name evidence="1" type="ORF">NPIL_204431</name>
</gene>
<comment type="caution">
    <text evidence="1">The sequence shown here is derived from an EMBL/GenBank/DDBJ whole genome shotgun (WGS) entry which is preliminary data.</text>
</comment>
<reference evidence="1" key="1">
    <citation type="submission" date="2020-08" db="EMBL/GenBank/DDBJ databases">
        <title>Multicomponent nature underlies the extraordinary mechanical properties of spider dragline silk.</title>
        <authorList>
            <person name="Kono N."/>
            <person name="Nakamura H."/>
            <person name="Mori M."/>
            <person name="Yoshida Y."/>
            <person name="Ohtoshi R."/>
            <person name="Malay A.D."/>
            <person name="Moran D.A.P."/>
            <person name="Tomita M."/>
            <person name="Numata K."/>
            <person name="Arakawa K."/>
        </authorList>
    </citation>
    <scope>NUCLEOTIDE SEQUENCE</scope>
</reference>
<accession>A0A8X6P8T6</accession>
<sequence length="122" mass="14107">MLNIKVVRKILLPFLRDHESFFSRVLTSKTAFVTQNGSIVFHFIVRAIPLSHSCDLIVWDVPLWLCKQIDDKANAWLLFICFCFGCDNGNGSVNLLSLHFDSYNERKSRVPCQVQQYRLIVS</sequence>
<evidence type="ECO:0000313" key="2">
    <source>
        <dbReference type="Proteomes" id="UP000887013"/>
    </source>
</evidence>
<organism evidence="1 2">
    <name type="scientific">Nephila pilipes</name>
    <name type="common">Giant wood spider</name>
    <name type="synonym">Nephila maculata</name>
    <dbReference type="NCBI Taxonomy" id="299642"/>
    <lineage>
        <taxon>Eukaryota</taxon>
        <taxon>Metazoa</taxon>
        <taxon>Ecdysozoa</taxon>
        <taxon>Arthropoda</taxon>
        <taxon>Chelicerata</taxon>
        <taxon>Arachnida</taxon>
        <taxon>Araneae</taxon>
        <taxon>Araneomorphae</taxon>
        <taxon>Entelegynae</taxon>
        <taxon>Araneoidea</taxon>
        <taxon>Nephilidae</taxon>
        <taxon>Nephila</taxon>
    </lineage>
</organism>
<dbReference type="AlphaFoldDB" id="A0A8X6P8T6"/>
<proteinExistence type="predicted"/>
<protein>
    <submittedName>
        <fullName evidence="1">Uncharacterized protein</fullName>
    </submittedName>
</protein>
<evidence type="ECO:0000313" key="1">
    <source>
        <dbReference type="EMBL" id="GFT57682.1"/>
    </source>
</evidence>
<dbReference type="EMBL" id="BMAW01067020">
    <property type="protein sequence ID" value="GFT57682.1"/>
    <property type="molecule type" value="Genomic_DNA"/>
</dbReference>